<dbReference type="EMBL" id="OU503037">
    <property type="protein sequence ID" value="CAI9757106.1"/>
    <property type="molecule type" value="Genomic_DNA"/>
</dbReference>
<evidence type="ECO:0000256" key="2">
    <source>
        <dbReference type="ARBA" id="ARBA00022473"/>
    </source>
</evidence>
<keyword evidence="4 6" id="KW-0175">Coiled coil</keyword>
<reference evidence="7" key="1">
    <citation type="submission" date="2023-05" db="EMBL/GenBank/DDBJ databases">
        <authorList>
            <person name="Huff M."/>
        </authorList>
    </citation>
    <scope>NUCLEOTIDE SEQUENCE</scope>
</reference>
<dbReference type="Proteomes" id="UP000834106">
    <property type="component" value="Chromosome 2"/>
</dbReference>
<dbReference type="AlphaFoldDB" id="A0AAD2DMT1"/>
<evidence type="ECO:0000256" key="1">
    <source>
        <dbReference type="ARBA" id="ARBA00005405"/>
    </source>
</evidence>
<organism evidence="7 8">
    <name type="scientific">Fraxinus pennsylvanica</name>
    <dbReference type="NCBI Taxonomy" id="56036"/>
    <lineage>
        <taxon>Eukaryota</taxon>
        <taxon>Viridiplantae</taxon>
        <taxon>Streptophyta</taxon>
        <taxon>Embryophyta</taxon>
        <taxon>Tracheophyta</taxon>
        <taxon>Spermatophyta</taxon>
        <taxon>Magnoliopsida</taxon>
        <taxon>eudicotyledons</taxon>
        <taxon>Gunneridae</taxon>
        <taxon>Pentapetalae</taxon>
        <taxon>asterids</taxon>
        <taxon>lamiids</taxon>
        <taxon>Lamiales</taxon>
        <taxon>Oleaceae</taxon>
        <taxon>Oleeae</taxon>
        <taxon>Fraxinus</taxon>
    </lineage>
</organism>
<accession>A0AAD2DMT1</accession>
<feature type="coiled-coil region" evidence="6">
    <location>
        <begin position="192"/>
        <end position="316"/>
    </location>
</feature>
<evidence type="ECO:0000313" key="7">
    <source>
        <dbReference type="EMBL" id="CAI9757106.1"/>
    </source>
</evidence>
<proteinExistence type="inferred from homology"/>
<dbReference type="PANTHER" id="PTHR33405:SF7">
    <property type="entry name" value="PROTEIN FLX-LIKE 1"/>
    <property type="match status" value="1"/>
</dbReference>
<keyword evidence="2" id="KW-0217">Developmental protein</keyword>
<keyword evidence="5" id="KW-0287">Flowering</keyword>
<evidence type="ECO:0000313" key="8">
    <source>
        <dbReference type="Proteomes" id="UP000834106"/>
    </source>
</evidence>
<evidence type="ECO:0000256" key="5">
    <source>
        <dbReference type="ARBA" id="ARBA00023089"/>
    </source>
</evidence>
<name>A0AAD2DMT1_9LAMI</name>
<dbReference type="InterPro" id="IPR040353">
    <property type="entry name" value="FLX/FLX-like"/>
</dbReference>
<protein>
    <recommendedName>
        <fullName evidence="9">Protein FLX-like 1</fullName>
    </recommendedName>
</protein>
<comment type="similarity">
    <text evidence="1">Belongs to the FLX family.</text>
</comment>
<dbReference type="GO" id="GO:0009908">
    <property type="term" value="P:flower development"/>
    <property type="evidence" value="ECO:0007669"/>
    <property type="project" value="UniProtKB-KW"/>
</dbReference>
<evidence type="ECO:0000256" key="3">
    <source>
        <dbReference type="ARBA" id="ARBA00022782"/>
    </source>
</evidence>
<dbReference type="PANTHER" id="PTHR33405">
    <property type="entry name" value="PROTEIN FLX-LIKE 2"/>
    <property type="match status" value="1"/>
</dbReference>
<dbReference type="GO" id="GO:0030154">
    <property type="term" value="P:cell differentiation"/>
    <property type="evidence" value="ECO:0007669"/>
    <property type="project" value="UniProtKB-KW"/>
</dbReference>
<keyword evidence="8" id="KW-1185">Reference proteome</keyword>
<evidence type="ECO:0000256" key="4">
    <source>
        <dbReference type="ARBA" id="ARBA00023054"/>
    </source>
</evidence>
<evidence type="ECO:0008006" key="9">
    <source>
        <dbReference type="Google" id="ProtNLM"/>
    </source>
</evidence>
<keyword evidence="3" id="KW-0221">Differentiation</keyword>
<gene>
    <name evidence="7" type="ORF">FPE_LOCUS4536</name>
</gene>
<evidence type="ECO:0000256" key="6">
    <source>
        <dbReference type="SAM" id="Coils"/>
    </source>
</evidence>
<sequence length="431" mass="47629">MVVIFDFGAGNGHGDDKLRKSNRACRSILMTMEREEGRGVHHLRRHHFIYKNYSTSKIFPGKIKPSRRLMSGRNWGIPVPMKGVPHGGLPPPTVHESPLVRGLGGGPHPALLEEMRESHYSLGGPRPHPPPAALIKERLAAQHDEIQGMLVDNQMLAATHVALRQELEVAQYEFQRADKFAHSFHAGTDLEMRELYEKSAKMENELHAANAMRAELMQVHMDIKELTAARQDLTTQVQMMTQDLARVTSDLQQVPAIKAEIEGLRHELERARAAVEREKKGVAESLEQGKMMESKLITMAREVEKLRAELANAQKRAYAASAIGNPAATYNANYSNPEAGYSGNPYPVAYGMNPPNPMHPAPSGAQGYPQYGPGPDKLVHARSWEGAASFGVGFPSFGGVYLHACSKVAMELHFSAFNCALDEDFCGEAHY</sequence>